<dbReference type="Proteomes" id="UP000092993">
    <property type="component" value="Unassembled WGS sequence"/>
</dbReference>
<evidence type="ECO:0000313" key="3">
    <source>
        <dbReference type="EMBL" id="OBZ74084.1"/>
    </source>
</evidence>
<feature type="domain" description="RanBD1" evidence="2">
    <location>
        <begin position="41"/>
        <end position="126"/>
    </location>
</feature>
<keyword evidence="4" id="KW-1185">Reference proteome</keyword>
<protein>
    <recommendedName>
        <fullName evidence="2">RanBD1 domain-containing protein</fullName>
    </recommendedName>
</protein>
<dbReference type="InterPro" id="IPR000156">
    <property type="entry name" value="Ran_bind_dom"/>
</dbReference>
<accession>A0A1C7MGD4</accession>
<feature type="region of interest" description="Disordered" evidence="1">
    <location>
        <begin position="33"/>
        <end position="62"/>
    </location>
</feature>
<sequence length="248" mass="27491">MPASVVGEGRTDARDVIQSDALFNVAKSTHSIKSAISSSPREDPLAAHSYSKGTHPTVTGEEDEDVSAELKGAKLFIKRGEREFSDGILGHVKLLAHRESGAQRLLFRREPVWKVSMSVRLRPAVRCTFDEEQAVLRVVLKELVDGKEQVVVYVLKRGKAPKGDFREFACAVVESSQRLAARARAPLIEVVSCAVGANFYDARCRKARRTRRYYGLENKAFDPPTVRQALLLHGQRLCTIGFCIRAGI</sequence>
<comment type="caution">
    <text evidence="3">The sequence shown here is derived from an EMBL/GenBank/DDBJ whole genome shotgun (WGS) entry which is preliminary data.</text>
</comment>
<dbReference type="AlphaFoldDB" id="A0A1C7MGD4"/>
<dbReference type="OrthoDB" id="2357150at2759"/>
<dbReference type="Gene3D" id="2.30.29.30">
    <property type="entry name" value="Pleckstrin-homology domain (PH domain)/Phosphotyrosine-binding domain (PTB)"/>
    <property type="match status" value="1"/>
</dbReference>
<organism evidence="3 4">
    <name type="scientific">Grifola frondosa</name>
    <name type="common">Maitake</name>
    <name type="synonym">Polyporus frondosus</name>
    <dbReference type="NCBI Taxonomy" id="5627"/>
    <lineage>
        <taxon>Eukaryota</taxon>
        <taxon>Fungi</taxon>
        <taxon>Dikarya</taxon>
        <taxon>Basidiomycota</taxon>
        <taxon>Agaricomycotina</taxon>
        <taxon>Agaricomycetes</taxon>
        <taxon>Polyporales</taxon>
        <taxon>Grifolaceae</taxon>
        <taxon>Grifola</taxon>
    </lineage>
</organism>
<evidence type="ECO:0000313" key="4">
    <source>
        <dbReference type="Proteomes" id="UP000092993"/>
    </source>
</evidence>
<name>A0A1C7MGD4_GRIFR</name>
<dbReference type="SUPFAM" id="SSF50729">
    <property type="entry name" value="PH domain-like"/>
    <property type="match status" value="1"/>
</dbReference>
<dbReference type="Pfam" id="PF00638">
    <property type="entry name" value="Ran_BP1"/>
    <property type="match status" value="1"/>
</dbReference>
<evidence type="ECO:0000259" key="2">
    <source>
        <dbReference type="PROSITE" id="PS50196"/>
    </source>
</evidence>
<dbReference type="STRING" id="5627.A0A1C7MGD4"/>
<reference evidence="3 4" key="1">
    <citation type="submission" date="2016-03" db="EMBL/GenBank/DDBJ databases">
        <title>Whole genome sequencing of Grifola frondosa 9006-11.</title>
        <authorList>
            <person name="Min B."/>
            <person name="Park H."/>
            <person name="Kim J.-G."/>
            <person name="Cho H."/>
            <person name="Oh Y.-L."/>
            <person name="Kong W.-S."/>
            <person name="Choi I.-G."/>
        </authorList>
    </citation>
    <scope>NUCLEOTIDE SEQUENCE [LARGE SCALE GENOMIC DNA]</scope>
    <source>
        <strain evidence="3 4">9006-11</strain>
    </source>
</reference>
<dbReference type="PROSITE" id="PS50196">
    <property type="entry name" value="RANBD1"/>
    <property type="match status" value="1"/>
</dbReference>
<proteinExistence type="predicted"/>
<dbReference type="EMBL" id="LUGG01000006">
    <property type="protein sequence ID" value="OBZ74084.1"/>
    <property type="molecule type" value="Genomic_DNA"/>
</dbReference>
<dbReference type="InterPro" id="IPR011993">
    <property type="entry name" value="PH-like_dom_sf"/>
</dbReference>
<gene>
    <name evidence="3" type="ORF">A0H81_06267</name>
</gene>
<evidence type="ECO:0000256" key="1">
    <source>
        <dbReference type="SAM" id="MobiDB-lite"/>
    </source>
</evidence>